<dbReference type="Proteomes" id="UP000046395">
    <property type="component" value="Unassembled WGS sequence"/>
</dbReference>
<dbReference type="AlphaFoldDB" id="A0A5S6QMN9"/>
<accession>A0A5S6QMN9</accession>
<sequence>MRFKERSQFHNIRVKGEAASADTGAGAAYPSELDNIIEEGGYTSQQIFNIDETGIYGKKMRSRSFIAKEERLMPGFKISKERLTLLLGVNAAGDFKLKPMLIYRSEYPRALKNYTKSTLPVLYRWQHG</sequence>
<organism evidence="2 3">
    <name type="scientific">Trichuris muris</name>
    <name type="common">Mouse whipworm</name>
    <dbReference type="NCBI Taxonomy" id="70415"/>
    <lineage>
        <taxon>Eukaryota</taxon>
        <taxon>Metazoa</taxon>
        <taxon>Ecdysozoa</taxon>
        <taxon>Nematoda</taxon>
        <taxon>Enoplea</taxon>
        <taxon>Dorylaimia</taxon>
        <taxon>Trichinellida</taxon>
        <taxon>Trichuridae</taxon>
        <taxon>Trichuris</taxon>
    </lineage>
</organism>
<evidence type="ECO:0000313" key="2">
    <source>
        <dbReference type="Proteomes" id="UP000046395"/>
    </source>
</evidence>
<dbReference type="WBParaSite" id="TMUE_2000008606.1">
    <property type="protein sequence ID" value="TMUE_2000008606.1"/>
    <property type="gene ID" value="WBGene00300338"/>
</dbReference>
<feature type="domain" description="DDE-1" evidence="1">
    <location>
        <begin position="80"/>
        <end position="127"/>
    </location>
</feature>
<reference evidence="3" key="1">
    <citation type="submission" date="2019-12" db="UniProtKB">
        <authorList>
            <consortium name="WormBaseParasite"/>
        </authorList>
    </citation>
    <scope>IDENTIFICATION</scope>
</reference>
<dbReference type="GO" id="GO:0003677">
    <property type="term" value="F:DNA binding"/>
    <property type="evidence" value="ECO:0007669"/>
    <property type="project" value="TreeGrafter"/>
</dbReference>
<evidence type="ECO:0000313" key="3">
    <source>
        <dbReference type="WBParaSite" id="TMUE_2000008606.1"/>
    </source>
</evidence>
<dbReference type="Pfam" id="PF03184">
    <property type="entry name" value="DDE_1"/>
    <property type="match status" value="1"/>
</dbReference>
<dbReference type="PANTHER" id="PTHR19303">
    <property type="entry name" value="TRANSPOSON"/>
    <property type="match status" value="1"/>
</dbReference>
<evidence type="ECO:0000259" key="1">
    <source>
        <dbReference type="Pfam" id="PF03184"/>
    </source>
</evidence>
<keyword evidence="2" id="KW-1185">Reference proteome</keyword>
<proteinExistence type="predicted"/>
<protein>
    <submittedName>
        <fullName evidence="3">DDE-1 domain-containing protein</fullName>
    </submittedName>
</protein>
<dbReference type="PANTHER" id="PTHR19303:SF26">
    <property type="entry name" value="TIGGER TRANSPOSABLE ELEMENT-DERIVED PROTEIN 1"/>
    <property type="match status" value="1"/>
</dbReference>
<dbReference type="STRING" id="70415.A0A5S6QMN9"/>
<name>A0A5S6QMN9_TRIMR</name>
<dbReference type="InterPro" id="IPR050863">
    <property type="entry name" value="CenT-Element_Derived"/>
</dbReference>
<dbReference type="GO" id="GO:0005634">
    <property type="term" value="C:nucleus"/>
    <property type="evidence" value="ECO:0007669"/>
    <property type="project" value="TreeGrafter"/>
</dbReference>
<dbReference type="InterPro" id="IPR004875">
    <property type="entry name" value="DDE_SF_endonuclease_dom"/>
</dbReference>